<accession>A0A4Y2PMP7</accession>
<keyword evidence="1" id="KW-0175">Coiled coil</keyword>
<comment type="caution">
    <text evidence="2">The sequence shown here is derived from an EMBL/GenBank/DDBJ whole genome shotgun (WGS) entry which is preliminary data.</text>
</comment>
<gene>
    <name evidence="2" type="ORF">AVEN_167548_1</name>
</gene>
<keyword evidence="3" id="KW-1185">Reference proteome</keyword>
<sequence length="165" mass="18595">MSILRNLKKIDLKLLADELGETVPDNSRICEIKELIENSDLFKTDKEFVRGVVKSIVEDRMTKEFNNQSALEIEKIKLAQLEKEIELQRLKNQSLLGERTSAPLSVENLIKSIKTLTIPVPEKPEALHLFFTSLEKAFATKGVPNGLQAEILINLLGVRGRSNIT</sequence>
<organism evidence="2 3">
    <name type="scientific">Araneus ventricosus</name>
    <name type="common">Orbweaver spider</name>
    <name type="synonym">Epeira ventricosa</name>
    <dbReference type="NCBI Taxonomy" id="182803"/>
    <lineage>
        <taxon>Eukaryota</taxon>
        <taxon>Metazoa</taxon>
        <taxon>Ecdysozoa</taxon>
        <taxon>Arthropoda</taxon>
        <taxon>Chelicerata</taxon>
        <taxon>Arachnida</taxon>
        <taxon>Araneae</taxon>
        <taxon>Araneomorphae</taxon>
        <taxon>Entelegynae</taxon>
        <taxon>Araneoidea</taxon>
        <taxon>Araneidae</taxon>
        <taxon>Araneus</taxon>
    </lineage>
</organism>
<evidence type="ECO:0000313" key="3">
    <source>
        <dbReference type="Proteomes" id="UP000499080"/>
    </source>
</evidence>
<protein>
    <submittedName>
        <fullName evidence="2">Uncharacterized protein</fullName>
    </submittedName>
</protein>
<feature type="coiled-coil region" evidence="1">
    <location>
        <begin position="71"/>
        <end position="98"/>
    </location>
</feature>
<name>A0A4Y2PMP7_ARAVE</name>
<proteinExistence type="predicted"/>
<evidence type="ECO:0000256" key="1">
    <source>
        <dbReference type="SAM" id="Coils"/>
    </source>
</evidence>
<dbReference type="OrthoDB" id="6435287at2759"/>
<dbReference type="AlphaFoldDB" id="A0A4Y2PMP7"/>
<dbReference type="Proteomes" id="UP000499080">
    <property type="component" value="Unassembled WGS sequence"/>
</dbReference>
<reference evidence="2 3" key="1">
    <citation type="journal article" date="2019" name="Sci. Rep.">
        <title>Orb-weaving spider Araneus ventricosus genome elucidates the spidroin gene catalogue.</title>
        <authorList>
            <person name="Kono N."/>
            <person name="Nakamura H."/>
            <person name="Ohtoshi R."/>
            <person name="Moran D.A.P."/>
            <person name="Shinohara A."/>
            <person name="Yoshida Y."/>
            <person name="Fujiwara M."/>
            <person name="Mori M."/>
            <person name="Tomita M."/>
            <person name="Arakawa K."/>
        </authorList>
    </citation>
    <scope>NUCLEOTIDE SEQUENCE [LARGE SCALE GENOMIC DNA]</scope>
</reference>
<evidence type="ECO:0000313" key="2">
    <source>
        <dbReference type="EMBL" id="GBN52389.1"/>
    </source>
</evidence>
<dbReference type="EMBL" id="BGPR01011658">
    <property type="protein sequence ID" value="GBN52389.1"/>
    <property type="molecule type" value="Genomic_DNA"/>
</dbReference>